<evidence type="ECO:0000313" key="1">
    <source>
        <dbReference type="EMBL" id="KAJ8974378.1"/>
    </source>
</evidence>
<gene>
    <name evidence="1" type="ORF">NQ317_001530</name>
</gene>
<sequence length="87" mass="9832">MLMRSAINGVCSRGPPFTPHAPPPALLVITKNGHTLREYRALRAIEQDSHGNMGMTLRGNERLPFEIIKGIAHYKNFIRGRSYNLFN</sequence>
<evidence type="ECO:0000313" key="2">
    <source>
        <dbReference type="Proteomes" id="UP001162164"/>
    </source>
</evidence>
<comment type="caution">
    <text evidence="1">The sequence shown here is derived from an EMBL/GenBank/DDBJ whole genome shotgun (WGS) entry which is preliminary data.</text>
</comment>
<proteinExistence type="predicted"/>
<dbReference type="Proteomes" id="UP001162164">
    <property type="component" value="Unassembled WGS sequence"/>
</dbReference>
<reference evidence="1" key="1">
    <citation type="journal article" date="2023" name="Insect Mol. Biol.">
        <title>Genome sequencing provides insights into the evolution of gene families encoding plant cell wall-degrading enzymes in longhorned beetles.</title>
        <authorList>
            <person name="Shin N.R."/>
            <person name="Okamura Y."/>
            <person name="Kirsch R."/>
            <person name="Pauchet Y."/>
        </authorList>
    </citation>
    <scope>NUCLEOTIDE SEQUENCE</scope>
    <source>
        <strain evidence="1">MMC_N1</strain>
    </source>
</reference>
<organism evidence="1 2">
    <name type="scientific">Molorchus minor</name>
    <dbReference type="NCBI Taxonomy" id="1323400"/>
    <lineage>
        <taxon>Eukaryota</taxon>
        <taxon>Metazoa</taxon>
        <taxon>Ecdysozoa</taxon>
        <taxon>Arthropoda</taxon>
        <taxon>Hexapoda</taxon>
        <taxon>Insecta</taxon>
        <taxon>Pterygota</taxon>
        <taxon>Neoptera</taxon>
        <taxon>Endopterygota</taxon>
        <taxon>Coleoptera</taxon>
        <taxon>Polyphaga</taxon>
        <taxon>Cucujiformia</taxon>
        <taxon>Chrysomeloidea</taxon>
        <taxon>Cerambycidae</taxon>
        <taxon>Lamiinae</taxon>
        <taxon>Monochamini</taxon>
        <taxon>Molorchus</taxon>
    </lineage>
</organism>
<accession>A0ABQ9J9N7</accession>
<dbReference type="EMBL" id="JAPWTJ010001006">
    <property type="protein sequence ID" value="KAJ8974378.1"/>
    <property type="molecule type" value="Genomic_DNA"/>
</dbReference>
<keyword evidence="2" id="KW-1185">Reference proteome</keyword>
<protein>
    <submittedName>
        <fullName evidence="1">Uncharacterized protein</fullName>
    </submittedName>
</protein>
<name>A0ABQ9J9N7_9CUCU</name>